<name>A0ABS3A1G1_9VIBR</name>
<dbReference type="EMBL" id="JAFHLB010000004">
    <property type="protein sequence ID" value="MBN3577013.1"/>
    <property type="molecule type" value="Genomic_DNA"/>
</dbReference>
<dbReference type="PROSITE" id="PS51257">
    <property type="entry name" value="PROKAR_LIPOPROTEIN"/>
    <property type="match status" value="1"/>
</dbReference>
<evidence type="ECO:0000313" key="3">
    <source>
        <dbReference type="Proteomes" id="UP000779070"/>
    </source>
</evidence>
<feature type="region of interest" description="Disordered" evidence="1">
    <location>
        <begin position="303"/>
        <end position="329"/>
    </location>
</feature>
<evidence type="ECO:0000313" key="2">
    <source>
        <dbReference type="EMBL" id="MBN3577013.1"/>
    </source>
</evidence>
<organism evidence="2 3">
    <name type="scientific">Vibrio neptunius</name>
    <dbReference type="NCBI Taxonomy" id="170651"/>
    <lineage>
        <taxon>Bacteria</taxon>
        <taxon>Pseudomonadati</taxon>
        <taxon>Pseudomonadota</taxon>
        <taxon>Gammaproteobacteria</taxon>
        <taxon>Vibrionales</taxon>
        <taxon>Vibrionaceae</taxon>
        <taxon>Vibrio</taxon>
    </lineage>
</organism>
<accession>A0ABS3A1G1</accession>
<proteinExistence type="predicted"/>
<protein>
    <recommendedName>
        <fullName evidence="4">Bacterial Ig-like domain-containing protein</fullName>
    </recommendedName>
</protein>
<dbReference type="RefSeq" id="WP_206378434.1">
    <property type="nucleotide sequence ID" value="NZ_CAWPUN010000115.1"/>
</dbReference>
<evidence type="ECO:0000256" key="1">
    <source>
        <dbReference type="SAM" id="MobiDB-lite"/>
    </source>
</evidence>
<keyword evidence="3" id="KW-1185">Reference proteome</keyword>
<dbReference type="SUPFAM" id="SSF49464">
    <property type="entry name" value="Carboxypeptidase regulatory domain-like"/>
    <property type="match status" value="1"/>
</dbReference>
<gene>
    <name evidence="2" type="ORF">JYA62_04935</name>
</gene>
<dbReference type="InterPro" id="IPR008969">
    <property type="entry name" value="CarboxyPept-like_regulatory"/>
</dbReference>
<dbReference type="Proteomes" id="UP000779070">
    <property type="component" value="Unassembled WGS sequence"/>
</dbReference>
<reference evidence="2 3" key="1">
    <citation type="submission" date="2021-02" db="EMBL/GenBank/DDBJ databases">
        <title>Draft Genome Sequences of 5 Vibrio neptunius Strains Isolated From of Bivalve Hatcheries.</title>
        <authorList>
            <person name="Galvis F."/>
            <person name="Barja J.L."/>
            <person name="Lemos M.L."/>
            <person name="Balado M."/>
        </authorList>
    </citation>
    <scope>NUCLEOTIDE SEQUENCE [LARGE SCALE GENOMIC DNA]</scope>
    <source>
        <strain evidence="2 3">PP-145.98</strain>
    </source>
</reference>
<comment type="caution">
    <text evidence="2">The sequence shown here is derived from an EMBL/GenBank/DDBJ whole genome shotgun (WGS) entry which is preliminary data.</text>
</comment>
<sequence>MKHYNYLALSASLLLVACGGGGGDGGGDSSPPSRTIGSISGNVFDAPVSNANVYIWEYDNGQQGRLIASTKTDTSGNYSVSVESASRPVLIRAEGGSYIDPATGQEVSISQEGSIRLDSVANYVEGSQQSVMVTPLTNMAAGLAKYKISEGSSASTAVSQSISAIEGMYGFDANTTRPVDITNGPQGAYATDGHKYGALLTAYSSYAKDMKIQKNGSENEYSSINLARIQYNDIQLDGKLDGQGKVGNHSQSLDFGAVKVTSELYTKELAKHVMIAANSPELNKSSIRADEFKPFSDKVNKIGEGDTSVIPERKPSPIDSTPPVASRPKATENDIIARTGSIEVKLEDEVGVAVPKVVLESYLSGTWSELETCPEGEIGSSYCAIDTTEFQQGLRSSNVKINVNTVSLDDLKMSSGQARLVFYTEDVLGNEIETGSEAHIVSFGWDNQNPIIKVTSEPGIKEGTDSYLLTGTVTEPTSSGVTVAVSFKGATPVGLDCFPTGDDDVCQFSKDYPASKDQFGTSTKFELTATDAHGNIGRKTHIVTRDAEKPKQTISYPEEQVSFVLEDESGAFSDPYPGDFTVSTYNASSVLTAKNYLNIDYQYAANNIRNNVDVNFQLFNVDYLHRNKIPYIKVIVRDERAPDGVNVGTPANKLTLQVNYSVSKGGQGDYSGVKTITANAYNQQESVTIPHAKIDEEEGSQEGEDKWVASMTYYIPFTKDILGEAFGKISESDAQKLVISTTDGSKNVSDPITVYFKTTFNLPTYTVVTPFVGAEAHLQGLEGSGFTNIDNCTTTQNSESRDVASCLLRGKKSDFDFLRIKLASPKGNNTHSYNWTDDGSDPEKVNLENANFGVYFEKPNGSQTFYVTELSTYHTGLFDYRWDNYQGTKNTEVAKSFLAEVNNAVALQKPGSFFGFDPTTTSYATNEMLRRIKDKFSKLAVEYQHRFLAESMANMSKKWPRVSPHELASAFYEDLRADGKPDGKKGQTVIELDGDELNADVYRTDLAQAYFDLLTGKHTNKPWVKDSIAQLFADDISKARPMLGTLDLFGKDGVSIDKYAPDVKLTVAGRTYTDKNQQYVAGNINATLVVSDPSGIKDKDDASTPLTFAPMWYERSTPNDGELATGISFKANDDNDGYVKKFTFSVDTASSEHKDKVELAIHTSAMDNQGNGYGYTDDKRKDSLFIDNEPPKVSLIRPNVPDTTTQLGSGVYLNTNKIVQLEFKVEDTVHDQKDKRALLFKDSTGQITSFGPDDFNNVGDESFTINLCKKETNCTNPVYPGEGEWKVYVKAIDNLGNEVNEYSTSAPEFIVKIDSIPPEVENRTAEKMLGGNTTLKPAPIWGDHSPGDKLDLQLKIGSGSFTTLGLCSDDNSVPCLEGTQPNVGVKLIADAFTHGQTNTLRYKATDRAYPPNTNNNGEIRFKVDKQGPVINFQDPWLVDYVSQKTGVLGAKFSAKFNSVTDDSGVEKISLYQKTDSGETFLKDWTASEWSSSFEGTYSAINDENKIVTDDSNRAKLFVKATDIHGFVSSSNVSNVIIDTQGPSLKLNGHQENNFYVPGYELTIIAEDYDDNGSINSNGVDKNKFEYWIFAGDVAPNGEGTKPTKVNGQYKIPLPSDLDTTGTVDITVKLKAQDTRGNVSTVPFKLHIQGEPPKLVKIFKFEYASGNNSSIEDVVTKAGDIKLILKISDISGISQITGSYRFRSEEAGTTTGEEAGTTLSFNFNKNDDQWESVIQESALTQDGIYDLSIYAYNRAKYLDGGDKAQRIPLKITKSLSVQKQAVELEVKSPEDFQNFIANGELKVDFNVISAVTPNELQCWVRENYTSDQAPTDVEVATSGLIRGNLGKTPSCTVASDQNFTKSPVVLIVKTKGDNGTPNVQRFTFKEMDVNPPTSVQKDYLLKGENVIPASPSANKDKQLSIQLGFTDEQSGVNINTDPQDFRPQLVRINNVDPIKPKECVRNSDGVTCRYIENYTTFIDPRNAEYIFNVKNLSDNAGNTADVSQLSLKLPEGKPTIAITSTDDIENPLAENTVVKDLISINLKTLLPNGSKLEVLTVKVGGTTYSTANTNHKDNFEAVTKCGENDEYLCAEFNANVPDTDVESLQVTARAMDVFNRKSAVNKSNQITFIVDNQKPTVGGPDGVKVFKPVPTGDKVRFTFPITDIGGLARVTYTVAELGTFTREVKKGDDPTYFEVEASVLANKSELTVTVTAEDKAGNRVTVPNMNVNIALPTVALSLADNARIEGEWLVLGGTSQEMTLEVNATSSITAKSYSITLVPVSTGESIEQSAKFVGTSATSTFSFKDTDQGQYMLKVAVTDSIDRTLETFSYATTDYGAEGIKSVVDTQDPSVSNLKAEQTTFAPNDNGEYLVEVTANVLDTNLNEVHAELALKAGGNKIRPKSVAKPTDDSKPYVFSFSVPAGVYRVAIKASDLAGKVNPAQEIETEVVAAKTPEVKAISAALQGPIGGNKTTTLNIKFSEKVQDFILSDIKLTQVGGSDDVGTLSELSTTNNIDWTANYKAPQGEDKTITFTLEDDTYQSEKGIKGKGSTFNLEVKGVLPTVKSLSLNPEYADTGDTINVTVEFSQPVSEPLESYLNTTTKINWVAASGESDSWTGTVKVPSANDTDIEMPIVIAGFSDAYKNEGVAYQDKKLLLKPKVTITELVVSARKVTVKGTTTRTGTSATLKLTFSDTDGVTADVSQTYTLSSDSWTQDVDVSSLAAGTITVKAVVTNGQNASGEGTTSFTLDKQAPTLKSDNPVSFERLDSSKVKVTVTFSEKVTQPSGSQLGDQAISWEGDGKANDVWNGTADISSVDNTLESLPLTIKGYQDESGNPGAENTDHQFALQPVVTISEVTVNAGTVTVKGNATHSSNSATLKLTFEDASKNTVTPDKDVNLSDGAFEQTVTFGELSGLASGSVDVTAVVTNSQNASGEGSDTFTLDKQAPTLASTNPVSFERLDSSKVKVTVTFSEKVTQPSGSQLGDQAISWEGDGKANDVWNGTADISSVDNTLESLPLTIKGYQDESGNPGAENTDHQFALQPVVTINEVTVSAGVATVKGSMTQSGDSAKVVLTFADTDGVTADVSQTYTLSSDSWTQDVDVSSLAAGTITVKAVVTNGQNASGQDTYTTTL</sequence>
<evidence type="ECO:0008006" key="4">
    <source>
        <dbReference type="Google" id="ProtNLM"/>
    </source>
</evidence>